<evidence type="ECO:0000256" key="1">
    <source>
        <dbReference type="SAM" id="Phobius"/>
    </source>
</evidence>
<dbReference type="EMBL" id="CP048882">
    <property type="protein sequence ID" value="QPP07101.1"/>
    <property type="molecule type" value="Genomic_DNA"/>
</dbReference>
<name>A0A7T1T630_9ACTN</name>
<accession>A0A7T1T630</accession>
<reference evidence="3" key="1">
    <citation type="submission" date="2020-02" db="EMBL/GenBank/DDBJ databases">
        <title>Streptomyces sp. ASO4wet.</title>
        <authorList>
            <person name="Risdian C."/>
            <person name="Landwehr W."/>
            <person name="Schupp P."/>
            <person name="Wink J."/>
        </authorList>
    </citation>
    <scope>NUCLEOTIDE SEQUENCE [LARGE SCALE GENOMIC DNA]</scope>
    <source>
        <strain evidence="3">ASO4wet</strain>
    </source>
</reference>
<proteinExistence type="predicted"/>
<gene>
    <name evidence="2" type="ORF">G4Z16_12680</name>
</gene>
<dbReference type="AlphaFoldDB" id="A0A7T1T630"/>
<keyword evidence="3" id="KW-1185">Reference proteome</keyword>
<evidence type="ECO:0000313" key="3">
    <source>
        <dbReference type="Proteomes" id="UP000595046"/>
    </source>
</evidence>
<protein>
    <submittedName>
        <fullName evidence="2">Uncharacterized protein</fullName>
    </submittedName>
</protein>
<evidence type="ECO:0000313" key="2">
    <source>
        <dbReference type="EMBL" id="QPP07101.1"/>
    </source>
</evidence>
<feature type="transmembrane region" description="Helical" evidence="1">
    <location>
        <begin position="190"/>
        <end position="209"/>
    </location>
</feature>
<sequence>MTESQIRFILAIPKWPLFALLTVLLTAALLAAFSMALEDTRGRSFWYIKDTDSFKAARRYALVMVIADTITACADAYESRREERAPALRQVSRHLAAVTRSLRTAYKYRGSVPLRSHRRQILDMHARQVIAAIHKTEERLDRDTQSALQELSEILLTISQRYCDARVGALLNDEQIEGVQPGPDREWLRIVAWAALSTGAVILISRLGLSSGAEPIVMIFVVLIVMAIVWNRKVRQAFDLLGIVVGGP</sequence>
<keyword evidence="1" id="KW-0812">Transmembrane</keyword>
<dbReference type="Proteomes" id="UP000595046">
    <property type="component" value="Chromosome"/>
</dbReference>
<dbReference type="KEGG" id="sbat:G4Z16_12680"/>
<feature type="transmembrane region" description="Helical" evidence="1">
    <location>
        <begin position="215"/>
        <end position="231"/>
    </location>
</feature>
<keyword evidence="1" id="KW-1133">Transmembrane helix</keyword>
<organism evidence="2 3">
    <name type="scientific">Streptomyces bathyalis</name>
    <dbReference type="NCBI Taxonomy" id="2710756"/>
    <lineage>
        <taxon>Bacteria</taxon>
        <taxon>Bacillati</taxon>
        <taxon>Actinomycetota</taxon>
        <taxon>Actinomycetes</taxon>
        <taxon>Kitasatosporales</taxon>
        <taxon>Streptomycetaceae</taxon>
        <taxon>Streptomyces</taxon>
    </lineage>
</organism>
<keyword evidence="1" id="KW-0472">Membrane</keyword>